<protein>
    <recommendedName>
        <fullName evidence="6">Probable membrane transporter protein</fullName>
    </recommendedName>
</protein>
<dbReference type="Pfam" id="PF01925">
    <property type="entry name" value="TauE"/>
    <property type="match status" value="1"/>
</dbReference>
<comment type="subcellular location">
    <subcellularLocation>
        <location evidence="6">Cell membrane</location>
        <topology evidence="6">Multi-pass membrane protein</topology>
    </subcellularLocation>
    <subcellularLocation>
        <location evidence="1">Membrane</location>
        <topology evidence="1">Multi-pass membrane protein</topology>
    </subcellularLocation>
</comment>
<evidence type="ECO:0000256" key="2">
    <source>
        <dbReference type="ARBA" id="ARBA00009142"/>
    </source>
</evidence>
<dbReference type="EMBL" id="CP059404">
    <property type="protein sequence ID" value="QNE89011.1"/>
    <property type="molecule type" value="Genomic_DNA"/>
</dbReference>
<gene>
    <name evidence="7" type="ORF">H0194_07960</name>
</gene>
<keyword evidence="4 6" id="KW-1133">Transmembrane helix</keyword>
<accession>A0A7G7CN45</accession>
<dbReference type="AlphaFoldDB" id="A0A7G7CN45"/>
<dbReference type="Proteomes" id="UP000515743">
    <property type="component" value="Chromosome"/>
</dbReference>
<evidence type="ECO:0000256" key="6">
    <source>
        <dbReference type="RuleBase" id="RU363041"/>
    </source>
</evidence>
<evidence type="ECO:0000256" key="1">
    <source>
        <dbReference type="ARBA" id="ARBA00004141"/>
    </source>
</evidence>
<dbReference type="InterPro" id="IPR002781">
    <property type="entry name" value="TM_pro_TauE-like"/>
</dbReference>
<sequence length="304" mass="30873">MRTLLVIAIAGAAAQLVDGGIGMGFGATSTSLLLLLAGLGPAQASAVVHTAGVGTTLVSGLSHWHFNNVNWSVVLRLGVPGAIASFAGATVLSTISLEAATPVTSAILVLIGANLVWRFSRRQVRVHHTGQRHSTWFLGGLGLVGGFVDASGGGGWGPVTTSTLMGIGREEPRRIVGTVSASEFLVSLGATLGFAVGLWDDLTANAAAVGALLIGGMLTAPVAAWLVNRLNPVALGCMVGAAIVALNIDGVVPGTPAWVIIALLVIGAALSARAVYRLRRVTAVAIAEQQPSGREDLTSPLPHR</sequence>
<evidence type="ECO:0000256" key="3">
    <source>
        <dbReference type="ARBA" id="ARBA00022692"/>
    </source>
</evidence>
<evidence type="ECO:0000313" key="7">
    <source>
        <dbReference type="EMBL" id="QNE89011.1"/>
    </source>
</evidence>
<feature type="transmembrane region" description="Helical" evidence="6">
    <location>
        <begin position="99"/>
        <end position="117"/>
    </location>
</feature>
<feature type="transmembrane region" description="Helical" evidence="6">
    <location>
        <begin position="205"/>
        <end position="226"/>
    </location>
</feature>
<feature type="transmembrane region" description="Helical" evidence="6">
    <location>
        <begin position="233"/>
        <end position="252"/>
    </location>
</feature>
<evidence type="ECO:0000313" key="8">
    <source>
        <dbReference type="Proteomes" id="UP000515743"/>
    </source>
</evidence>
<keyword evidence="8" id="KW-1185">Reference proteome</keyword>
<dbReference type="PANTHER" id="PTHR43701:SF12">
    <property type="entry name" value="MEMBRANE TRANSPORTER PROTEIN YTNM-RELATED"/>
    <property type="match status" value="1"/>
</dbReference>
<proteinExistence type="inferred from homology"/>
<organism evidence="7 8">
    <name type="scientific">Corynebacterium incognita</name>
    <dbReference type="NCBI Taxonomy" id="2754725"/>
    <lineage>
        <taxon>Bacteria</taxon>
        <taxon>Bacillati</taxon>
        <taxon>Actinomycetota</taxon>
        <taxon>Actinomycetes</taxon>
        <taxon>Mycobacteriales</taxon>
        <taxon>Corynebacteriaceae</taxon>
        <taxon>Corynebacterium</taxon>
    </lineage>
</organism>
<keyword evidence="3 6" id="KW-0812">Transmembrane</keyword>
<keyword evidence="5 6" id="KW-0472">Membrane</keyword>
<dbReference type="RefSeq" id="WP_185175397.1">
    <property type="nucleotide sequence ID" value="NZ_CP059404.1"/>
</dbReference>
<evidence type="ECO:0000256" key="5">
    <source>
        <dbReference type="ARBA" id="ARBA00023136"/>
    </source>
</evidence>
<dbReference type="KEGG" id="cik:H0194_07960"/>
<feature type="transmembrane region" description="Helical" evidence="6">
    <location>
        <begin position="73"/>
        <end position="93"/>
    </location>
</feature>
<name>A0A7G7CN45_9CORY</name>
<dbReference type="InterPro" id="IPR051598">
    <property type="entry name" value="TSUP/Inactive_protease-like"/>
</dbReference>
<feature type="transmembrane region" description="Helical" evidence="6">
    <location>
        <begin position="43"/>
        <end position="61"/>
    </location>
</feature>
<evidence type="ECO:0000256" key="4">
    <source>
        <dbReference type="ARBA" id="ARBA00022989"/>
    </source>
</evidence>
<dbReference type="PANTHER" id="PTHR43701">
    <property type="entry name" value="MEMBRANE TRANSPORTER PROTEIN MJ0441-RELATED"/>
    <property type="match status" value="1"/>
</dbReference>
<keyword evidence="6" id="KW-1003">Cell membrane</keyword>
<feature type="transmembrane region" description="Helical" evidence="6">
    <location>
        <begin position="258"/>
        <end position="276"/>
    </location>
</feature>
<comment type="similarity">
    <text evidence="2 6">Belongs to the 4-toluene sulfonate uptake permease (TSUP) (TC 2.A.102) family.</text>
</comment>
<dbReference type="GO" id="GO:0005886">
    <property type="term" value="C:plasma membrane"/>
    <property type="evidence" value="ECO:0007669"/>
    <property type="project" value="UniProtKB-SubCell"/>
</dbReference>
<reference evidence="7 8" key="1">
    <citation type="submission" date="2020-07" db="EMBL/GenBank/DDBJ databases">
        <title>Complete genome and description of Corynebacterium incognita strain Marseille-Q3630 sp. nov.</title>
        <authorList>
            <person name="Boxberger M."/>
        </authorList>
    </citation>
    <scope>NUCLEOTIDE SEQUENCE [LARGE SCALE GENOMIC DNA]</scope>
    <source>
        <strain evidence="7 8">Marseille-Q3630</strain>
    </source>
</reference>